<reference evidence="7" key="1">
    <citation type="submission" date="2022-04" db="EMBL/GenBank/DDBJ databases">
        <authorList>
            <person name="Xu L."/>
            <person name="Lv Z."/>
        </authorList>
    </citation>
    <scope>NUCLEOTIDE SEQUENCE</scope>
    <source>
        <strain evidence="7">LV_2022a</strain>
    </source>
</reference>
<dbReference type="PANTHER" id="PTHR14604">
    <property type="entry name" value="WD40 REPEAT PF20"/>
    <property type="match status" value="1"/>
</dbReference>
<dbReference type="SMART" id="SM00320">
    <property type="entry name" value="WD40"/>
    <property type="match status" value="7"/>
</dbReference>
<evidence type="ECO:0000313" key="7">
    <source>
        <dbReference type="EMBL" id="KAK4471501.1"/>
    </source>
</evidence>
<dbReference type="SUPFAM" id="SSF81383">
    <property type="entry name" value="F-box domain"/>
    <property type="match status" value="1"/>
</dbReference>
<protein>
    <recommendedName>
        <fullName evidence="6">D domain-containing protein</fullName>
    </recommendedName>
</protein>
<gene>
    <name evidence="7" type="ORF">MN116_004923</name>
</gene>
<feature type="repeat" description="WD" evidence="4">
    <location>
        <begin position="456"/>
        <end position="495"/>
    </location>
</feature>
<dbReference type="PROSITE" id="PS00678">
    <property type="entry name" value="WD_REPEATS_1"/>
    <property type="match status" value="4"/>
</dbReference>
<dbReference type="Gene3D" id="1.20.1280.50">
    <property type="match status" value="1"/>
</dbReference>
<dbReference type="PROSITE" id="PS50082">
    <property type="entry name" value="WD_REPEATS_2"/>
    <property type="match status" value="6"/>
</dbReference>
<feature type="repeat" description="WD" evidence="4">
    <location>
        <begin position="620"/>
        <end position="659"/>
    </location>
</feature>
<evidence type="ECO:0000256" key="1">
    <source>
        <dbReference type="ARBA" id="ARBA00022574"/>
    </source>
</evidence>
<organism evidence="7 8">
    <name type="scientific">Schistosoma mekongi</name>
    <name type="common">Parasitic worm</name>
    <dbReference type="NCBI Taxonomy" id="38744"/>
    <lineage>
        <taxon>Eukaryota</taxon>
        <taxon>Metazoa</taxon>
        <taxon>Spiralia</taxon>
        <taxon>Lophotrochozoa</taxon>
        <taxon>Platyhelminthes</taxon>
        <taxon>Trematoda</taxon>
        <taxon>Digenea</taxon>
        <taxon>Strigeidida</taxon>
        <taxon>Schistosomatoidea</taxon>
        <taxon>Schistosomatidae</taxon>
        <taxon>Schistosoma</taxon>
    </lineage>
</organism>
<dbReference type="AlphaFoldDB" id="A0AAE1ZC16"/>
<feature type="repeat" description="WD" evidence="4">
    <location>
        <begin position="540"/>
        <end position="579"/>
    </location>
</feature>
<evidence type="ECO:0000256" key="4">
    <source>
        <dbReference type="PROSITE-ProRule" id="PRU00221"/>
    </source>
</evidence>
<dbReference type="PANTHER" id="PTHR14604:SF4">
    <property type="entry name" value="F-BOX DOMAIN-CONTAINING PROTEIN"/>
    <property type="match status" value="1"/>
</dbReference>
<dbReference type="EMBL" id="JALJAT010000003">
    <property type="protein sequence ID" value="KAK4471501.1"/>
    <property type="molecule type" value="Genomic_DNA"/>
</dbReference>
<dbReference type="InterPro" id="IPR001680">
    <property type="entry name" value="WD40_rpt"/>
</dbReference>
<dbReference type="Gene3D" id="2.130.10.10">
    <property type="entry name" value="YVTN repeat-like/Quinoprotein amine dehydrogenase"/>
    <property type="match status" value="1"/>
</dbReference>
<evidence type="ECO:0000256" key="3">
    <source>
        <dbReference type="ARBA" id="ARBA00022786"/>
    </source>
</evidence>
<dbReference type="CDD" id="cd00200">
    <property type="entry name" value="WD40"/>
    <property type="match status" value="1"/>
</dbReference>
<dbReference type="SUPFAM" id="SSF50978">
    <property type="entry name" value="WD40 repeat-like"/>
    <property type="match status" value="1"/>
</dbReference>
<evidence type="ECO:0000256" key="2">
    <source>
        <dbReference type="ARBA" id="ARBA00022737"/>
    </source>
</evidence>
<feature type="region of interest" description="Disordered" evidence="5">
    <location>
        <begin position="40"/>
        <end position="61"/>
    </location>
</feature>
<feature type="domain" description="D" evidence="6">
    <location>
        <begin position="68"/>
        <end position="107"/>
    </location>
</feature>
<dbReference type="Pfam" id="PF00400">
    <property type="entry name" value="WD40"/>
    <property type="match status" value="7"/>
</dbReference>
<dbReference type="PROSITE" id="PS50294">
    <property type="entry name" value="WD_REPEATS_REGION"/>
    <property type="match status" value="5"/>
</dbReference>
<dbReference type="Proteomes" id="UP001292079">
    <property type="component" value="Unassembled WGS sequence"/>
</dbReference>
<accession>A0AAE1ZC16</accession>
<dbReference type="SMART" id="SM01028">
    <property type="entry name" value="Beta-TrCP_D"/>
    <property type="match status" value="1"/>
</dbReference>
<dbReference type="InterPro" id="IPR019775">
    <property type="entry name" value="WD40_repeat_CS"/>
</dbReference>
<feature type="repeat" description="WD" evidence="4">
    <location>
        <begin position="496"/>
        <end position="527"/>
    </location>
</feature>
<keyword evidence="3" id="KW-0833">Ubl conjugation pathway</keyword>
<keyword evidence="8" id="KW-1185">Reference proteome</keyword>
<feature type="repeat" description="WD" evidence="4">
    <location>
        <begin position="580"/>
        <end position="619"/>
    </location>
</feature>
<keyword evidence="1 4" id="KW-0853">WD repeat</keyword>
<dbReference type="Pfam" id="PF12125">
    <property type="entry name" value="Beta-TrCP_D"/>
    <property type="match status" value="1"/>
</dbReference>
<comment type="caution">
    <text evidence="7">The sequence shown here is derived from an EMBL/GenBank/DDBJ whole genome shotgun (WGS) entry which is preliminary data.</text>
</comment>
<evidence type="ECO:0000313" key="8">
    <source>
        <dbReference type="Proteomes" id="UP001292079"/>
    </source>
</evidence>
<dbReference type="InterPro" id="IPR021977">
    <property type="entry name" value="Beta-TrCP_D"/>
</dbReference>
<name>A0AAE1ZC16_SCHME</name>
<reference evidence="7" key="2">
    <citation type="journal article" date="2023" name="Infect Dis Poverty">
        <title>Chromosome-scale genome of the human blood fluke Schistosoma mekongi and its implications for public health.</title>
        <authorList>
            <person name="Zhou M."/>
            <person name="Xu L."/>
            <person name="Xu D."/>
            <person name="Chen W."/>
            <person name="Khan J."/>
            <person name="Hu Y."/>
            <person name="Huang H."/>
            <person name="Wei H."/>
            <person name="Zhang Y."/>
            <person name="Chusongsang P."/>
            <person name="Tanasarnprasert K."/>
            <person name="Hu X."/>
            <person name="Limpanont Y."/>
            <person name="Lv Z."/>
        </authorList>
    </citation>
    <scope>NUCLEOTIDE SEQUENCE</scope>
    <source>
        <strain evidence="7">LV_2022a</strain>
    </source>
</reference>
<dbReference type="GO" id="GO:0046983">
    <property type="term" value="F:protein dimerization activity"/>
    <property type="evidence" value="ECO:0007669"/>
    <property type="project" value="InterPro"/>
</dbReference>
<keyword evidence="2" id="KW-0677">Repeat</keyword>
<proteinExistence type="predicted"/>
<evidence type="ECO:0000259" key="6">
    <source>
        <dbReference type="SMART" id="SM01028"/>
    </source>
</evidence>
<feature type="region of interest" description="Disordered" evidence="5">
    <location>
        <begin position="260"/>
        <end position="292"/>
    </location>
</feature>
<dbReference type="InterPro" id="IPR020472">
    <property type="entry name" value="WD40_PAC1"/>
</dbReference>
<dbReference type="InterPro" id="IPR036322">
    <property type="entry name" value="WD40_repeat_dom_sf"/>
</dbReference>
<dbReference type="InterPro" id="IPR015943">
    <property type="entry name" value="WD40/YVTN_repeat-like_dom_sf"/>
</dbReference>
<dbReference type="InterPro" id="IPR050995">
    <property type="entry name" value="WD-F-box_domain-protein"/>
</dbReference>
<sequence>MFSGHYKDICSDRGCENCRDLSESVHCTCIANIKRSKPSSDINTPIDQKKKRLHNNSSPVSMEKKNCVDTFTSWSSGDQVEFICNLLSKISHFQQSQINDFLEPLLKRDFIVALQNRGVPYLAEMILVQLDASSLLSVELASRGWQWSVAKYQLWRRLLAHRVATDPVWHGLCERRGWIEFIEHSDPAYLPALLERRRVPIGVRHKLTEFSPFLDSNSCMECEASKLSPKSESTVSVSRHQSVICQCHLGTQHSLIYPSDTHSNVSRTQSVPFSRDSTTDTSNTPSCSLSPYNSNDGSGHRFVNAVSSSFSMETDLQDALSYETVMFAHRFYKQLYPRIIRDIARVEDNWSRGHYHLTRIPCRSDVTKGVYCLQYDKHKIVSGLRDDTIKVWQRIPNICTINKNRGSASDCATPNHDEAGQNIRGSDASAAAVEAQNQDGFNAATCSDGYHCTQVLEGHSGSVLCLQYIGNLLISGSSDTTVRLWDLSTGCCLNVINHHAEAVLHLRFRNNILVTCSKDRSIAVWDMGPWQKDVSLRQVLVGHRAAVNVVDFDDKYIVSASGDRTIKVWATDTCAYVRTLTGHRRGIACLQYRDRLVVSGSSDNTIRIWDIETGVCFRVLEGHEELVRCIRFDSKRIVSGAYDGKIKVWNLKAALNPRSKPNQLCIHTLQQHTGRVFRLQFDDFQIVSSSHDDTILIWDFARPATGSEERDDGFDDGINAALVSSQGNCLCSLRSAAVQCQVQSDTTNPVGVGCSTNNNNHNSNNNSKTSTVVAFEKNNNIVSPLSITTTANVNSHAEDNISHNPVVTTSTNCIGNVKSGFLPSTSKK</sequence>
<dbReference type="Gene3D" id="6.10.250.1840">
    <property type="match status" value="1"/>
</dbReference>
<dbReference type="PRINTS" id="PR00320">
    <property type="entry name" value="GPROTEINBRPT"/>
</dbReference>
<feature type="repeat" description="WD" evidence="4">
    <location>
        <begin position="669"/>
        <end position="699"/>
    </location>
</feature>
<evidence type="ECO:0000256" key="5">
    <source>
        <dbReference type="SAM" id="MobiDB-lite"/>
    </source>
</evidence>
<dbReference type="InterPro" id="IPR036047">
    <property type="entry name" value="F-box-like_dom_sf"/>
</dbReference>